<protein>
    <submittedName>
        <fullName evidence="1">Uncharacterized protein</fullName>
    </submittedName>
</protein>
<accession>A0A7X8SR98</accession>
<keyword evidence="2" id="KW-1185">Reference proteome</keyword>
<proteinExistence type="predicted"/>
<evidence type="ECO:0000313" key="2">
    <source>
        <dbReference type="Proteomes" id="UP000585050"/>
    </source>
</evidence>
<sequence>MAGRVRKSTRQIVAKERKIRSNKSKEFIYDPCVEHRVTFFVSTNIQRIHQLWSCGIHEVLVSYHYIKKNLEGFTEILFSDFKKDETKKNLFMTDSGAFSFFNQDEAKEEWYDPNFWIGYIEEYVQWCYDHAECLYVVANMDLDGYVGREVVDEWNEKYFRPLSKVVNVCFIAHADTLGIHGDRYGLKRLEEYARSFDYVGVASGMSITKLLPQIHQIQKIYNVPIHLFGYTETLPSFDLPTFAADSSSWLMADQMGVSFHADGTNFIRLDPDMKHYRKREKHKLKNWGNGTMDLKTLVKGRNAYHNNIYGAQSWLTFREQVTKRARIKNKELGTVWSHWKT</sequence>
<dbReference type="AlphaFoldDB" id="A0A7X8SR98"/>
<reference evidence="1 2" key="1">
    <citation type="submission" date="2020-04" db="EMBL/GenBank/DDBJ databases">
        <title>Flammeovirga sp. SR4, a novel species isolated from seawater.</title>
        <authorList>
            <person name="Wang X."/>
        </authorList>
    </citation>
    <scope>NUCLEOTIDE SEQUENCE [LARGE SCALE GENOMIC DNA]</scope>
    <source>
        <strain evidence="1 2">SR4</strain>
    </source>
</reference>
<gene>
    <name evidence="1" type="ORF">HGP29_27160</name>
</gene>
<dbReference type="RefSeq" id="WP_168885625.1">
    <property type="nucleotide sequence ID" value="NZ_JABAIL010000016.1"/>
</dbReference>
<dbReference type="Proteomes" id="UP000585050">
    <property type="component" value="Unassembled WGS sequence"/>
</dbReference>
<evidence type="ECO:0000313" key="1">
    <source>
        <dbReference type="EMBL" id="NLR94915.1"/>
    </source>
</evidence>
<name>A0A7X8SR98_9BACT</name>
<organism evidence="1 2">
    <name type="scientific">Flammeovirga agarivorans</name>
    <dbReference type="NCBI Taxonomy" id="2726742"/>
    <lineage>
        <taxon>Bacteria</taxon>
        <taxon>Pseudomonadati</taxon>
        <taxon>Bacteroidota</taxon>
        <taxon>Cytophagia</taxon>
        <taxon>Cytophagales</taxon>
        <taxon>Flammeovirgaceae</taxon>
        <taxon>Flammeovirga</taxon>
    </lineage>
</organism>
<comment type="caution">
    <text evidence="1">The sequence shown here is derived from an EMBL/GenBank/DDBJ whole genome shotgun (WGS) entry which is preliminary data.</text>
</comment>
<dbReference type="EMBL" id="JABAIL010000016">
    <property type="protein sequence ID" value="NLR94915.1"/>
    <property type="molecule type" value="Genomic_DNA"/>
</dbReference>